<reference evidence="2 3" key="1">
    <citation type="journal article" date="2016" name="Nat. Commun.">
        <title>Thousands of microbial genomes shed light on interconnected biogeochemical processes in an aquifer system.</title>
        <authorList>
            <person name="Anantharaman K."/>
            <person name="Brown C.T."/>
            <person name="Hug L.A."/>
            <person name="Sharon I."/>
            <person name="Castelle C.J."/>
            <person name="Probst A.J."/>
            <person name="Thomas B.C."/>
            <person name="Singh A."/>
            <person name="Wilkins M.J."/>
            <person name="Karaoz U."/>
            <person name="Brodie E.L."/>
            <person name="Williams K.H."/>
            <person name="Hubbard S.S."/>
            <person name="Banfield J.F."/>
        </authorList>
    </citation>
    <scope>NUCLEOTIDE SEQUENCE [LARGE SCALE GENOMIC DNA]</scope>
</reference>
<dbReference type="InterPro" id="IPR025101">
    <property type="entry name" value="DUF4012"/>
</dbReference>
<gene>
    <name evidence="2" type="ORF">A2961_02740</name>
</gene>
<keyword evidence="1" id="KW-0472">Membrane</keyword>
<protein>
    <recommendedName>
        <fullName evidence="4">DUF4012 domain-containing protein</fullName>
    </recommendedName>
</protein>
<evidence type="ECO:0000256" key="1">
    <source>
        <dbReference type="SAM" id="Phobius"/>
    </source>
</evidence>
<feature type="transmembrane region" description="Helical" evidence="1">
    <location>
        <begin position="46"/>
        <end position="70"/>
    </location>
</feature>
<evidence type="ECO:0000313" key="2">
    <source>
        <dbReference type="EMBL" id="OGM61957.1"/>
    </source>
</evidence>
<comment type="caution">
    <text evidence="2">The sequence shown here is derived from an EMBL/GenBank/DDBJ whole genome shotgun (WGS) entry which is preliminary data.</text>
</comment>
<keyword evidence="1" id="KW-1133">Transmembrane helix</keyword>
<dbReference type="STRING" id="1802519.A2961_02740"/>
<dbReference type="AlphaFoldDB" id="A0A1F8BD21"/>
<proteinExistence type="predicted"/>
<sequence length="667" mass="75615">MKEKSNLEQIKLVPDVFESHEIRQIKPEEDDKERGQLKKVKINKKLLIKVGLVALLFFVILILFVILPFMSLYKKAQFLTTLEGRFKSAVNSQDIKIISGEVAKTKEELISFRSSFNYFAWTSVLPVVGHYFRDGERLINAAFYGIEASEITLDTVEPYADIIGFKSNGKEATSGEETAQDRMEFVIETLDAIIPKLSEITDKVEKVKSELEEIDTSNYPEKIGNFDIRANFKKVLDIVDEAAVFVLETKPVIEKAHYLLGIDKERTYLVLFQNDKELRPTGGFITAYTIMKVGRGKVNPVTSEDIYKLDNRYTPSIPAPSQFIEFLKGPYVLSGNLRLRDMNYLADFKESMDLFNEEASKAGIKNIDGIIAVDTHTLVNILDVIGEIGVTGFGNYSTKIDPECQCPQVVHELEKFADVEGPIVWSENEPGKIVYRPPNSENRKGIIGPLMNSILANAMGQPKDKIPGLFEAIYKSLKEKHVLFYMTQGDVQEALEEANLAGRIEDYSLDYLHINDSNLGGRKSNLYTTQEVNQIVEIEKDGSLINTLTITYTNPVDYDGWLNSILPNWTRIYVPKGSEFVSFEGFEKIYDTYVEHGKTVFSGSFRLRPKGVIKVVVKYKVPIKIDGNYKVFIQKQPGTDKPFYSIGLKNRTEEFFLNTDTVVEIIN</sequence>
<name>A0A1F8BD21_9BACT</name>
<organism evidence="2 3">
    <name type="scientific">Candidatus Woesebacteria bacterium RIFCSPLOWO2_01_FULL_39_21</name>
    <dbReference type="NCBI Taxonomy" id="1802519"/>
    <lineage>
        <taxon>Bacteria</taxon>
        <taxon>Candidatus Woeseibacteriota</taxon>
    </lineage>
</organism>
<dbReference type="Proteomes" id="UP000177082">
    <property type="component" value="Unassembled WGS sequence"/>
</dbReference>
<evidence type="ECO:0000313" key="3">
    <source>
        <dbReference type="Proteomes" id="UP000177082"/>
    </source>
</evidence>
<keyword evidence="1" id="KW-0812">Transmembrane</keyword>
<accession>A0A1F8BD21</accession>
<dbReference type="EMBL" id="MGHF01000030">
    <property type="protein sequence ID" value="OGM61957.1"/>
    <property type="molecule type" value="Genomic_DNA"/>
</dbReference>
<dbReference type="Pfam" id="PF13196">
    <property type="entry name" value="DUF4012"/>
    <property type="match status" value="1"/>
</dbReference>
<evidence type="ECO:0008006" key="4">
    <source>
        <dbReference type="Google" id="ProtNLM"/>
    </source>
</evidence>